<accession>A0A8H5CMU0</accession>
<dbReference type="Gene3D" id="2.80.10.50">
    <property type="match status" value="3"/>
</dbReference>
<comment type="caution">
    <text evidence="2">The sequence shown here is derived from an EMBL/GenBank/DDBJ whole genome shotgun (WGS) entry which is preliminary data.</text>
</comment>
<name>A0A8H5CMU0_9AGAR</name>
<dbReference type="Proteomes" id="UP000559256">
    <property type="component" value="Unassembled WGS sequence"/>
</dbReference>
<dbReference type="EMBL" id="JAACJM010000126">
    <property type="protein sequence ID" value="KAF5344358.1"/>
    <property type="molecule type" value="Genomic_DNA"/>
</dbReference>
<dbReference type="AlphaFoldDB" id="A0A8H5CMU0"/>
<keyword evidence="3" id="KW-1185">Reference proteome</keyword>
<dbReference type="InterPro" id="IPR000772">
    <property type="entry name" value="Ricin_B_lectin"/>
</dbReference>
<reference evidence="2 3" key="1">
    <citation type="journal article" date="2020" name="ISME J.">
        <title>Uncovering the hidden diversity of litter-decomposition mechanisms in mushroom-forming fungi.</title>
        <authorList>
            <person name="Floudas D."/>
            <person name="Bentzer J."/>
            <person name="Ahren D."/>
            <person name="Johansson T."/>
            <person name="Persson P."/>
            <person name="Tunlid A."/>
        </authorList>
    </citation>
    <scope>NUCLEOTIDE SEQUENCE [LARGE SCALE GENOMIC DNA]</scope>
    <source>
        <strain evidence="2 3">CBS 291.85</strain>
    </source>
</reference>
<dbReference type="Pfam" id="PF14200">
    <property type="entry name" value="RicinB_lectin_2"/>
    <property type="match status" value="2"/>
</dbReference>
<dbReference type="PROSITE" id="PS50231">
    <property type="entry name" value="RICIN_B_LECTIN"/>
    <property type="match status" value="2"/>
</dbReference>
<dbReference type="CDD" id="cd00161">
    <property type="entry name" value="beta-trefoil_Ricin-like"/>
    <property type="match status" value="1"/>
</dbReference>
<dbReference type="InterPro" id="IPR035992">
    <property type="entry name" value="Ricin_B-like_lectins"/>
</dbReference>
<evidence type="ECO:0000313" key="2">
    <source>
        <dbReference type="EMBL" id="KAF5344358.1"/>
    </source>
</evidence>
<protein>
    <recommendedName>
        <fullName evidence="1">Ricin B lectin domain-containing protein</fullName>
    </recommendedName>
</protein>
<evidence type="ECO:0000259" key="1">
    <source>
        <dbReference type="Pfam" id="PF14200"/>
    </source>
</evidence>
<organism evidence="2 3">
    <name type="scientific">Tetrapyrgos nigripes</name>
    <dbReference type="NCBI Taxonomy" id="182062"/>
    <lineage>
        <taxon>Eukaryota</taxon>
        <taxon>Fungi</taxon>
        <taxon>Dikarya</taxon>
        <taxon>Basidiomycota</taxon>
        <taxon>Agaricomycotina</taxon>
        <taxon>Agaricomycetes</taxon>
        <taxon>Agaricomycetidae</taxon>
        <taxon>Agaricales</taxon>
        <taxon>Marasmiineae</taxon>
        <taxon>Marasmiaceae</taxon>
        <taxon>Tetrapyrgos</taxon>
    </lineage>
</organism>
<gene>
    <name evidence="2" type="ORF">D9758_013258</name>
</gene>
<feature type="domain" description="Ricin B lectin" evidence="1">
    <location>
        <begin position="530"/>
        <end position="599"/>
    </location>
</feature>
<dbReference type="OrthoDB" id="3192089at2759"/>
<feature type="domain" description="Ricin B lectin" evidence="1">
    <location>
        <begin position="383"/>
        <end position="442"/>
    </location>
</feature>
<dbReference type="SUPFAM" id="SSF50370">
    <property type="entry name" value="Ricin B-like lectins"/>
    <property type="match status" value="2"/>
</dbReference>
<proteinExistence type="predicted"/>
<sequence>MHWQLVHINVETQVIDCCFDFTLDSLLTSFCAFAFASRSLCLILVPLFTAHSLQFLNSSHFHSPPSTDNVNRANRLQTLVTGIANLHNIITNIDTAIDNVKIQVEQQLNIFLKQQGVDNADKLVAKLPLSDEIRRQYQEMVDFNKQFADVRFFLGLPQVSFSTIRFAGTYKLALNLSITQFSKQVESMRVIKTYTRAYKTMLNDFKAGQAAMDKADEGFQALVEVFEELSIFRRVLVVIRSFMEALATVGLTIDTIMLIVAAANEAEQKPKLIDAIHQCQVWRLAVNYVLVQAENLQANFATLQNFALTANLHTSTDLANDPAFQEEAYVSATILAKDDAVIDLVDLETKLEAGDGSHYADDDLSLDEVVKEASTIVIKGVIPDGTYTIVSAQGDLVWDLLGFGQTPGTKISGYHPNGGSNQKWTLTATGGAVYTIQSNVSSNPVTYVSHKQISASSDLVIQADTNVDEWVIERLEQNKMVGGTWYIRNIIASSDDDKGIAGKYLDMKGGASADETPIIFNKLDIFGTLKQQWRFDPLIANGTYKIVNVQTGTVWDLFDLGDFAGNPIQGFHDNGGDNQKWIITQTGPAVYSIKSKVGPATIYASHVQTTPSTTIPSSVLQANTAQDTWFIEPGTEAGQYYIRTTLNSTNDPSGVFADRVLDLANASSADNNQIILWTVNKPATPNQQWKFVPA</sequence>
<evidence type="ECO:0000313" key="3">
    <source>
        <dbReference type="Proteomes" id="UP000559256"/>
    </source>
</evidence>